<accession>A0A3S4FCL4</accession>
<feature type="region of interest" description="Disordered" evidence="1">
    <location>
        <begin position="1"/>
        <end position="37"/>
    </location>
</feature>
<organism evidence="2 3">
    <name type="scientific">Rhodoplanes serenus</name>
    <dbReference type="NCBI Taxonomy" id="200615"/>
    <lineage>
        <taxon>Bacteria</taxon>
        <taxon>Pseudomonadati</taxon>
        <taxon>Pseudomonadota</taxon>
        <taxon>Alphaproteobacteria</taxon>
        <taxon>Hyphomicrobiales</taxon>
        <taxon>Nitrobacteraceae</taxon>
        <taxon>Rhodoplanes</taxon>
    </lineage>
</organism>
<reference evidence="3" key="1">
    <citation type="submission" date="2018-10" db="EMBL/GenBank/DDBJ databases">
        <authorList>
            <person name="Peiro R."/>
            <person name="Begona"/>
            <person name="Cbmso G."/>
            <person name="Lopez M."/>
            <person name="Gonzalez S."/>
            <person name="Sacristan E."/>
            <person name="Castillo E."/>
        </authorList>
    </citation>
    <scope>NUCLEOTIDE SEQUENCE [LARGE SCALE GENOMIC DNA]</scope>
</reference>
<evidence type="ECO:0000313" key="2">
    <source>
        <dbReference type="EMBL" id="VCU08897.1"/>
    </source>
</evidence>
<feature type="compositionally biased region" description="Polar residues" evidence="1">
    <location>
        <begin position="16"/>
        <end position="37"/>
    </location>
</feature>
<evidence type="ECO:0000256" key="1">
    <source>
        <dbReference type="SAM" id="MobiDB-lite"/>
    </source>
</evidence>
<dbReference type="AlphaFoldDB" id="A0A3S4FCL4"/>
<sequence>MLKMRTDSARLVSPSRIESPSQTRISAGSQDSTQSMT</sequence>
<keyword evidence="3" id="KW-1185">Reference proteome</keyword>
<dbReference type="Proteomes" id="UP000289200">
    <property type="component" value="Unassembled WGS sequence"/>
</dbReference>
<dbReference type="EMBL" id="UWOC01000148">
    <property type="protein sequence ID" value="VCU08897.1"/>
    <property type="molecule type" value="Genomic_DNA"/>
</dbReference>
<name>A0A3S4FCL4_9BRAD</name>
<evidence type="ECO:0000313" key="3">
    <source>
        <dbReference type="Proteomes" id="UP000289200"/>
    </source>
</evidence>
<protein>
    <submittedName>
        <fullName evidence="2">Uncharacterized protein</fullName>
    </submittedName>
</protein>
<gene>
    <name evidence="2" type="ORF">RHODGE_RHODGE_02655</name>
</gene>
<comment type="caution">
    <text evidence="2">The sequence shown here is derived from an EMBL/GenBank/DDBJ whole genome shotgun (WGS) entry which is preliminary data.</text>
</comment>
<proteinExistence type="predicted"/>